<organism evidence="2 3">
    <name type="scientific">Naumovozyma castellii</name>
    <name type="common">Yeast</name>
    <name type="synonym">Saccharomyces castellii</name>
    <dbReference type="NCBI Taxonomy" id="27288"/>
    <lineage>
        <taxon>Eukaryota</taxon>
        <taxon>Fungi</taxon>
        <taxon>Dikarya</taxon>
        <taxon>Ascomycota</taxon>
        <taxon>Saccharomycotina</taxon>
        <taxon>Saccharomycetes</taxon>
        <taxon>Saccharomycetales</taxon>
        <taxon>Saccharomycetaceae</taxon>
        <taxon>Naumovozyma</taxon>
    </lineage>
</organism>
<dbReference type="OrthoDB" id="4036231at2759"/>
<keyword evidence="3" id="KW-1185">Reference proteome</keyword>
<name>G0VAZ9_NAUCA</name>
<dbReference type="EMBL" id="HE576753">
    <property type="protein sequence ID" value="CCC68122.1"/>
    <property type="molecule type" value="Genomic_DNA"/>
</dbReference>
<dbReference type="InParanoid" id="G0VAZ9"/>
<protein>
    <recommendedName>
        <fullName evidence="4">Protein DSE3</fullName>
    </recommendedName>
</protein>
<dbReference type="AlphaFoldDB" id="G0VAZ9"/>
<dbReference type="HOGENOM" id="CLU_052222_0_0_1"/>
<accession>G0VAZ9</accession>
<gene>
    <name evidence="2" type="primary">NCAS0B00380</name>
    <name evidence="2" type="ordered locus">NCAS_0B00380</name>
</gene>
<sequence length="396" mass="44488">MPRKFLGEKIERGVDVVRPASLTLTSEDLANIPVFPSSPESDTEDKVNYEGEKSKRLSRKFGGTIKLKQRLESVPELFLHDFGKKKRVPPRQKKIDENKAKRSFTRKEFPLNAVPEEESANIDKLLANDLQSLQRNPLVLPLQNTPKNLITDHKISVGAQNGKSESEILFDEILAAYSNVEYSKTNNMLTSEIYRVLDHVANEQKNMVKVNGFSTPKVIHSTFADNTDYLSLDKTPLLECSGLTPLRNEMPSPDYTSPSERWSSDGDEFESLSRNSLTSGDDGYYTAKDSIKSSPSSYIDDLDIKSALPIVTENNLSFCTPSNCIEKRRLHQLIIKPTIFSIDNYEWPDHAELKDNNQSSDSSGATLVPMDSLKVLQEKIDNIDITSCSSSIYSEI</sequence>
<evidence type="ECO:0000313" key="3">
    <source>
        <dbReference type="Proteomes" id="UP000001640"/>
    </source>
</evidence>
<dbReference type="OMA" id="ICASKQI"/>
<evidence type="ECO:0000256" key="1">
    <source>
        <dbReference type="SAM" id="MobiDB-lite"/>
    </source>
</evidence>
<dbReference type="Proteomes" id="UP000001640">
    <property type="component" value="Chromosome 2"/>
</dbReference>
<reference key="2">
    <citation type="submission" date="2011-08" db="EMBL/GenBank/DDBJ databases">
        <title>Genome sequence of Naumovozyma castellii.</title>
        <authorList>
            <person name="Gordon J.L."/>
            <person name="Armisen D."/>
            <person name="Proux-Wera E."/>
            <person name="OhEigeartaigh S.S."/>
            <person name="Byrne K.P."/>
            <person name="Wolfe K.H."/>
        </authorList>
    </citation>
    <scope>NUCLEOTIDE SEQUENCE</scope>
    <source>
        <strain>Type strain:CBS 4309</strain>
    </source>
</reference>
<evidence type="ECO:0008006" key="4">
    <source>
        <dbReference type="Google" id="ProtNLM"/>
    </source>
</evidence>
<dbReference type="eggNOG" id="ENOG502S2PC">
    <property type="taxonomic scope" value="Eukaryota"/>
</dbReference>
<feature type="region of interest" description="Disordered" evidence="1">
    <location>
        <begin position="243"/>
        <end position="275"/>
    </location>
</feature>
<dbReference type="GeneID" id="96901686"/>
<dbReference type="STRING" id="1064592.G0VAZ9"/>
<proteinExistence type="predicted"/>
<dbReference type="KEGG" id="ncs:NCAS_0B00380"/>
<evidence type="ECO:0000313" key="2">
    <source>
        <dbReference type="EMBL" id="CCC68122.1"/>
    </source>
</evidence>
<dbReference type="FunCoup" id="G0VAZ9">
    <property type="interactions" value="59"/>
</dbReference>
<reference evidence="2 3" key="1">
    <citation type="journal article" date="2011" name="Proc. Natl. Acad. Sci. U.S.A.">
        <title>Evolutionary erosion of yeast sex chromosomes by mating-type switching accidents.</title>
        <authorList>
            <person name="Gordon J.L."/>
            <person name="Armisen D."/>
            <person name="Proux-Wera E."/>
            <person name="Oheigeartaigh S.S."/>
            <person name="Byrne K.P."/>
            <person name="Wolfe K.H."/>
        </authorList>
    </citation>
    <scope>NUCLEOTIDE SEQUENCE [LARGE SCALE GENOMIC DNA]</scope>
    <source>
        <strain evidence="3">ATCC 76901 / BCRC 22586 / CBS 4309 / NBRC 1992 / NRRL Y-12630</strain>
    </source>
</reference>
<dbReference type="RefSeq" id="XP_003674499.1">
    <property type="nucleotide sequence ID" value="XM_003674451.1"/>
</dbReference>